<proteinExistence type="inferred from homology"/>
<accession>A0ABR5A750</accession>
<dbReference type="RefSeq" id="WP_041062214.1">
    <property type="nucleotide sequence ID" value="NZ_JXAL01000014.1"/>
</dbReference>
<dbReference type="PANTHER" id="PTHR43133:SF51">
    <property type="entry name" value="RNA POLYMERASE SIGMA FACTOR"/>
    <property type="match status" value="1"/>
</dbReference>
<dbReference type="InterPro" id="IPR013325">
    <property type="entry name" value="RNA_pol_sigma_r2"/>
</dbReference>
<dbReference type="Pfam" id="PF08281">
    <property type="entry name" value="Sigma70_r4_2"/>
    <property type="match status" value="1"/>
</dbReference>
<dbReference type="EMBL" id="JXAL01000014">
    <property type="protein sequence ID" value="KIL36237.1"/>
    <property type="molecule type" value="Genomic_DNA"/>
</dbReference>
<keyword evidence="4" id="KW-0804">Transcription</keyword>
<evidence type="ECO:0000313" key="7">
    <source>
        <dbReference type="EMBL" id="KIL36237.1"/>
    </source>
</evidence>
<dbReference type="InterPro" id="IPR013249">
    <property type="entry name" value="RNA_pol_sigma70_r4_t2"/>
</dbReference>
<dbReference type="SUPFAM" id="SSF88946">
    <property type="entry name" value="Sigma2 domain of RNA polymerase sigma factors"/>
    <property type="match status" value="1"/>
</dbReference>
<dbReference type="InterPro" id="IPR007627">
    <property type="entry name" value="RNA_pol_sigma70_r2"/>
</dbReference>
<keyword evidence="3" id="KW-0731">Sigma factor</keyword>
<dbReference type="Pfam" id="PF04542">
    <property type="entry name" value="Sigma70_r2"/>
    <property type="match status" value="1"/>
</dbReference>
<dbReference type="CDD" id="cd06171">
    <property type="entry name" value="Sigma70_r4"/>
    <property type="match status" value="1"/>
</dbReference>
<dbReference type="Gene3D" id="1.10.1740.10">
    <property type="match status" value="1"/>
</dbReference>
<keyword evidence="8" id="KW-1185">Reference proteome</keyword>
<evidence type="ECO:0000256" key="1">
    <source>
        <dbReference type="ARBA" id="ARBA00010641"/>
    </source>
</evidence>
<evidence type="ECO:0000259" key="6">
    <source>
        <dbReference type="Pfam" id="PF08281"/>
    </source>
</evidence>
<dbReference type="Proteomes" id="UP000054526">
    <property type="component" value="Unassembled WGS sequence"/>
</dbReference>
<dbReference type="NCBIfam" id="TIGR02937">
    <property type="entry name" value="sigma70-ECF"/>
    <property type="match status" value="1"/>
</dbReference>
<name>A0ABR5A750_9BACL</name>
<comment type="similarity">
    <text evidence="1">Belongs to the sigma-70 factor family. ECF subfamily.</text>
</comment>
<evidence type="ECO:0000256" key="3">
    <source>
        <dbReference type="ARBA" id="ARBA00023082"/>
    </source>
</evidence>
<sequence>MENELIQRMKAGDRQEAFEQLYRLYADQAIRTAAAITLNQASAADVVQETFIRVYRNIENYDIGKPFKPWFNRILMNECNRYLKKHSRVIPSEIDEERDLPSDTDTYDFDRHGEIYELVQQLDDIHRVPVILKYLNDLADQDIADILGLNLNTVKSRLFKARNKLRGWMTTSKGGSIHGA</sequence>
<protein>
    <submittedName>
        <fullName evidence="7">RNA polymerase subunit sigma-24</fullName>
    </submittedName>
</protein>
<organism evidence="7 8">
    <name type="scientific">Cohnella kolymensis</name>
    <dbReference type="NCBI Taxonomy" id="1590652"/>
    <lineage>
        <taxon>Bacteria</taxon>
        <taxon>Bacillati</taxon>
        <taxon>Bacillota</taxon>
        <taxon>Bacilli</taxon>
        <taxon>Bacillales</taxon>
        <taxon>Paenibacillaceae</taxon>
        <taxon>Cohnella</taxon>
    </lineage>
</organism>
<feature type="domain" description="RNA polymerase sigma-70 region 2" evidence="5">
    <location>
        <begin position="21"/>
        <end position="88"/>
    </location>
</feature>
<gene>
    <name evidence="7" type="ORF">SD71_09055</name>
</gene>
<evidence type="ECO:0000256" key="2">
    <source>
        <dbReference type="ARBA" id="ARBA00023015"/>
    </source>
</evidence>
<evidence type="ECO:0000256" key="4">
    <source>
        <dbReference type="ARBA" id="ARBA00023163"/>
    </source>
</evidence>
<dbReference type="InterPro" id="IPR039425">
    <property type="entry name" value="RNA_pol_sigma-70-like"/>
</dbReference>
<comment type="caution">
    <text evidence="7">The sequence shown here is derived from an EMBL/GenBank/DDBJ whole genome shotgun (WGS) entry which is preliminary data.</text>
</comment>
<reference evidence="7 8" key="1">
    <citation type="submission" date="2014-12" db="EMBL/GenBank/DDBJ databases">
        <title>Draft genome sequence of Cohnella kolymensis strain B-2846.</title>
        <authorList>
            <person name="Karlyshev A.V."/>
            <person name="Kudryashova E.B."/>
        </authorList>
    </citation>
    <scope>NUCLEOTIDE SEQUENCE [LARGE SCALE GENOMIC DNA]</scope>
    <source>
        <strain evidence="7 8">VKM B-2846</strain>
    </source>
</reference>
<evidence type="ECO:0000259" key="5">
    <source>
        <dbReference type="Pfam" id="PF04542"/>
    </source>
</evidence>
<dbReference type="InterPro" id="IPR014284">
    <property type="entry name" value="RNA_pol_sigma-70_dom"/>
</dbReference>
<dbReference type="InterPro" id="IPR036388">
    <property type="entry name" value="WH-like_DNA-bd_sf"/>
</dbReference>
<evidence type="ECO:0000313" key="8">
    <source>
        <dbReference type="Proteomes" id="UP000054526"/>
    </source>
</evidence>
<dbReference type="SUPFAM" id="SSF88659">
    <property type="entry name" value="Sigma3 and sigma4 domains of RNA polymerase sigma factors"/>
    <property type="match status" value="1"/>
</dbReference>
<feature type="domain" description="RNA polymerase sigma factor 70 region 4 type 2" evidence="6">
    <location>
        <begin position="113"/>
        <end position="165"/>
    </location>
</feature>
<dbReference type="InterPro" id="IPR013324">
    <property type="entry name" value="RNA_pol_sigma_r3/r4-like"/>
</dbReference>
<dbReference type="Gene3D" id="1.10.10.10">
    <property type="entry name" value="Winged helix-like DNA-binding domain superfamily/Winged helix DNA-binding domain"/>
    <property type="match status" value="1"/>
</dbReference>
<keyword evidence="2" id="KW-0805">Transcription regulation</keyword>
<dbReference type="PANTHER" id="PTHR43133">
    <property type="entry name" value="RNA POLYMERASE ECF-TYPE SIGMA FACTO"/>
    <property type="match status" value="1"/>
</dbReference>